<evidence type="ECO:0000313" key="1">
    <source>
        <dbReference type="EMBL" id="MEQ2314561.1"/>
    </source>
</evidence>
<protein>
    <submittedName>
        <fullName evidence="1">Uncharacterized protein</fullName>
    </submittedName>
</protein>
<accession>A0ABV1A8G2</accession>
<name>A0ABV1A8G2_9TELE</name>
<comment type="caution">
    <text evidence="1">The sequence shown here is derived from an EMBL/GenBank/DDBJ whole genome shotgun (WGS) entry which is preliminary data.</text>
</comment>
<gene>
    <name evidence="1" type="ORF">AMECASPLE_013421</name>
</gene>
<reference evidence="1 2" key="1">
    <citation type="submission" date="2021-06" db="EMBL/GenBank/DDBJ databases">
        <authorList>
            <person name="Palmer J.M."/>
        </authorList>
    </citation>
    <scope>NUCLEOTIDE SEQUENCE [LARGE SCALE GENOMIC DNA]</scope>
    <source>
        <strain evidence="1 2">AS_MEX2019</strain>
        <tissue evidence="1">Muscle</tissue>
    </source>
</reference>
<evidence type="ECO:0000313" key="2">
    <source>
        <dbReference type="Proteomes" id="UP001469553"/>
    </source>
</evidence>
<dbReference type="Proteomes" id="UP001469553">
    <property type="component" value="Unassembled WGS sequence"/>
</dbReference>
<proteinExistence type="predicted"/>
<sequence length="111" mass="12107">MKTHTCMGRTFKPNAEKLQICRLALMLGPTMDGEQPLNYTNKIDWNNCGSQNALHQPIFMKCSKEGGVRAGIPVTSRGLLTLACSTVPSSATAIPERHAREHLNVLISSAE</sequence>
<organism evidence="1 2">
    <name type="scientific">Ameca splendens</name>
    <dbReference type="NCBI Taxonomy" id="208324"/>
    <lineage>
        <taxon>Eukaryota</taxon>
        <taxon>Metazoa</taxon>
        <taxon>Chordata</taxon>
        <taxon>Craniata</taxon>
        <taxon>Vertebrata</taxon>
        <taxon>Euteleostomi</taxon>
        <taxon>Actinopterygii</taxon>
        <taxon>Neopterygii</taxon>
        <taxon>Teleostei</taxon>
        <taxon>Neoteleostei</taxon>
        <taxon>Acanthomorphata</taxon>
        <taxon>Ovalentaria</taxon>
        <taxon>Atherinomorphae</taxon>
        <taxon>Cyprinodontiformes</taxon>
        <taxon>Goodeidae</taxon>
        <taxon>Ameca</taxon>
    </lineage>
</organism>
<dbReference type="EMBL" id="JAHRIP010085515">
    <property type="protein sequence ID" value="MEQ2314561.1"/>
    <property type="molecule type" value="Genomic_DNA"/>
</dbReference>
<keyword evidence="2" id="KW-1185">Reference proteome</keyword>